<sequence length="66" mass="7124">MVLILPALSRPGHVRGFFMSGHGRRVAVAWRPRRRVRAHSPGQRESLGIPSKKTAAAPLQSAKSAG</sequence>
<dbReference type="AlphaFoldDB" id="A0A241XWB2"/>
<evidence type="ECO:0000313" key="7">
    <source>
        <dbReference type="Proteomes" id="UP000284767"/>
    </source>
</evidence>
<comment type="caution">
    <text evidence="2">The sequence shown here is derived from an EMBL/GenBank/DDBJ whole genome shotgun (WGS) entry which is preliminary data.</text>
</comment>
<protein>
    <submittedName>
        <fullName evidence="2">Acyl-CoA dehydrogenase</fullName>
    </submittedName>
</protein>
<evidence type="ECO:0000313" key="4">
    <source>
        <dbReference type="EMBL" id="RPM20232.1"/>
    </source>
</evidence>
<evidence type="ECO:0000313" key="3">
    <source>
        <dbReference type="EMBL" id="RCI74721.1"/>
    </source>
</evidence>
<evidence type="ECO:0000313" key="6">
    <source>
        <dbReference type="Proteomes" id="UP000253594"/>
    </source>
</evidence>
<reference evidence="3 6" key="3">
    <citation type="submission" date="2018-07" db="EMBL/GenBank/DDBJ databases">
        <title>Mechanisms of high-level aminoglycoside resistance among Gram-negative pathogens in Brazil.</title>
        <authorList>
            <person name="Ballaben A.S."/>
            <person name="Darini A.L.C."/>
            <person name="Doi Y."/>
        </authorList>
    </citation>
    <scope>NUCLEOTIDE SEQUENCE [LARGE SCALE GENOMIC DNA]</scope>
    <source>
        <strain evidence="3 6">B2-305</strain>
    </source>
</reference>
<feature type="region of interest" description="Disordered" evidence="1">
    <location>
        <begin position="34"/>
        <end position="66"/>
    </location>
</feature>
<accession>A0A241XWB2</accession>
<reference evidence="2 5" key="1">
    <citation type="submission" date="2017-05" db="EMBL/GenBank/DDBJ databases">
        <authorList>
            <person name="Song R."/>
            <person name="Chenine A.L."/>
            <person name="Ruprecht R.M."/>
        </authorList>
    </citation>
    <scope>NUCLEOTIDE SEQUENCE [LARGE SCALE GENOMIC DNA]</scope>
    <source>
        <strain evidence="2 5">S567_C10_BS</strain>
    </source>
</reference>
<evidence type="ECO:0000313" key="5">
    <source>
        <dbReference type="Proteomes" id="UP000194857"/>
    </source>
</evidence>
<dbReference type="Proteomes" id="UP000253594">
    <property type="component" value="Unassembled WGS sequence"/>
</dbReference>
<proteinExistence type="predicted"/>
<dbReference type="Proteomes" id="UP000284767">
    <property type="component" value="Unassembled WGS sequence"/>
</dbReference>
<organism evidence="2 5">
    <name type="scientific">Pseudomonas aeruginosa</name>
    <dbReference type="NCBI Taxonomy" id="287"/>
    <lineage>
        <taxon>Bacteria</taxon>
        <taxon>Pseudomonadati</taxon>
        <taxon>Pseudomonadota</taxon>
        <taxon>Gammaproteobacteria</taxon>
        <taxon>Pseudomonadales</taxon>
        <taxon>Pseudomonadaceae</taxon>
        <taxon>Pseudomonas</taxon>
    </lineage>
</organism>
<reference evidence="4 7" key="4">
    <citation type="submission" date="2019-01" db="EMBL/GenBank/DDBJ databases">
        <title>The Pseudomonas aeruginosa pan-genome provides new insights on its population structure, horizontal gene transfer and pathogenicity.</title>
        <authorList>
            <person name="Freschi L."/>
            <person name="Vincent A.T."/>
            <person name="Jeukens J."/>
            <person name="Emond-Rheault J.-G."/>
            <person name="Kukavica-Ibrulj I."/>
            <person name="Dupont M.-J."/>
            <person name="Charette S.J."/>
            <person name="Boyle B."/>
            <person name="Levesque R.C."/>
        </authorList>
    </citation>
    <scope>NUCLEOTIDE SEQUENCE [LARGE SCALE GENOMIC DNA]</scope>
    <source>
        <strain evidence="4 7">PA-W36</strain>
    </source>
</reference>
<dbReference type="EMBL" id="NSNE01000003">
    <property type="protein sequence ID" value="RPM20232.1"/>
    <property type="molecule type" value="Genomic_DNA"/>
</dbReference>
<evidence type="ECO:0000313" key="2">
    <source>
        <dbReference type="EMBL" id="OTI65956.1"/>
    </source>
</evidence>
<dbReference type="EMBL" id="NFFZ01000001">
    <property type="protein sequence ID" value="OTI65956.1"/>
    <property type="molecule type" value="Genomic_DNA"/>
</dbReference>
<gene>
    <name evidence="2" type="ORF">CAZ10_01355</name>
    <name evidence="3" type="ORF">DT376_11465</name>
    <name evidence="4" type="ORF">IPC1295_08075</name>
</gene>
<name>A0A241XWB2_PSEAI</name>
<reference evidence="4 7" key="2">
    <citation type="submission" date="2017-08" db="EMBL/GenBank/DDBJ databases">
        <authorList>
            <person name="Feschi L."/>
            <person name="Jeukens J."/>
            <person name="Emond-Rheault J.-G."/>
            <person name="Kukavica-Ibrulj I."/>
            <person name="Boyle B."/>
            <person name="Levesque R.C."/>
        </authorList>
    </citation>
    <scope>NUCLEOTIDE SEQUENCE [LARGE SCALE GENOMIC DNA]</scope>
    <source>
        <strain evidence="4 7">PA-W36</strain>
    </source>
</reference>
<dbReference type="EMBL" id="QORE01000309">
    <property type="protein sequence ID" value="RCI74721.1"/>
    <property type="molecule type" value="Genomic_DNA"/>
</dbReference>
<evidence type="ECO:0000256" key="1">
    <source>
        <dbReference type="SAM" id="MobiDB-lite"/>
    </source>
</evidence>
<dbReference type="Proteomes" id="UP000194857">
    <property type="component" value="Unassembled WGS sequence"/>
</dbReference>